<dbReference type="AlphaFoldDB" id="A0A7C8ID78"/>
<dbReference type="EMBL" id="JAADJZ010000003">
    <property type="protein sequence ID" value="KAF2876649.1"/>
    <property type="molecule type" value="Genomic_DNA"/>
</dbReference>
<gene>
    <name evidence="2" type="ORF">BDV95DRAFT_602619</name>
</gene>
<keyword evidence="3" id="KW-1185">Reference proteome</keyword>
<sequence>MRSTITALLTAFAALASAAPQSGGGYVAVGYKYSGGGCTESSLIFGDPIFGNGNVCQPLDRFGDNGPIVSYKTLSASGGCTVKLYTDAGCTSTAFSAPVGGCVQANSPFVSAFVTCVR</sequence>
<dbReference type="Proteomes" id="UP000481861">
    <property type="component" value="Unassembled WGS sequence"/>
</dbReference>
<evidence type="ECO:0000313" key="3">
    <source>
        <dbReference type="Proteomes" id="UP000481861"/>
    </source>
</evidence>
<accession>A0A7C8ID78</accession>
<evidence type="ECO:0000313" key="2">
    <source>
        <dbReference type="EMBL" id="KAF2876649.1"/>
    </source>
</evidence>
<organism evidence="2 3">
    <name type="scientific">Massariosphaeria phaeospora</name>
    <dbReference type="NCBI Taxonomy" id="100035"/>
    <lineage>
        <taxon>Eukaryota</taxon>
        <taxon>Fungi</taxon>
        <taxon>Dikarya</taxon>
        <taxon>Ascomycota</taxon>
        <taxon>Pezizomycotina</taxon>
        <taxon>Dothideomycetes</taxon>
        <taxon>Pleosporomycetidae</taxon>
        <taxon>Pleosporales</taxon>
        <taxon>Pleosporales incertae sedis</taxon>
        <taxon>Massariosphaeria</taxon>
    </lineage>
</organism>
<keyword evidence="1" id="KW-0732">Signal</keyword>
<dbReference type="OrthoDB" id="4652467at2759"/>
<name>A0A7C8ID78_9PLEO</name>
<evidence type="ECO:0000256" key="1">
    <source>
        <dbReference type="SAM" id="SignalP"/>
    </source>
</evidence>
<proteinExistence type="predicted"/>
<protein>
    <submittedName>
        <fullName evidence="2">Uncharacterized protein</fullName>
    </submittedName>
</protein>
<comment type="caution">
    <text evidence="2">The sequence shown here is derived from an EMBL/GenBank/DDBJ whole genome shotgun (WGS) entry which is preliminary data.</text>
</comment>
<feature type="signal peptide" evidence="1">
    <location>
        <begin position="1"/>
        <end position="18"/>
    </location>
</feature>
<feature type="chain" id="PRO_5028813367" evidence="1">
    <location>
        <begin position="19"/>
        <end position="118"/>
    </location>
</feature>
<reference evidence="2 3" key="1">
    <citation type="submission" date="2020-01" db="EMBL/GenBank/DDBJ databases">
        <authorList>
            <consortium name="DOE Joint Genome Institute"/>
            <person name="Haridas S."/>
            <person name="Albert R."/>
            <person name="Binder M."/>
            <person name="Bloem J."/>
            <person name="Labutti K."/>
            <person name="Salamov A."/>
            <person name="Andreopoulos B."/>
            <person name="Baker S.E."/>
            <person name="Barry K."/>
            <person name="Bills G."/>
            <person name="Bluhm B.H."/>
            <person name="Cannon C."/>
            <person name="Castanera R."/>
            <person name="Culley D.E."/>
            <person name="Daum C."/>
            <person name="Ezra D."/>
            <person name="Gonzalez J.B."/>
            <person name="Henrissat B."/>
            <person name="Kuo A."/>
            <person name="Liang C."/>
            <person name="Lipzen A."/>
            <person name="Lutzoni F."/>
            <person name="Magnuson J."/>
            <person name="Mondo S."/>
            <person name="Nolan M."/>
            <person name="Ohm R."/>
            <person name="Pangilinan J."/>
            <person name="Park H.-J.H."/>
            <person name="Ramirez L."/>
            <person name="Alfaro M."/>
            <person name="Sun H."/>
            <person name="Tritt A."/>
            <person name="Yoshinaga Y."/>
            <person name="Zwiers L.-H.L."/>
            <person name="Turgeon B.G."/>
            <person name="Goodwin S.B."/>
            <person name="Spatafora J.W."/>
            <person name="Crous P.W."/>
            <person name="Grigoriev I.V."/>
        </authorList>
    </citation>
    <scope>NUCLEOTIDE SEQUENCE [LARGE SCALE GENOMIC DNA]</scope>
    <source>
        <strain evidence="2 3">CBS 611.86</strain>
    </source>
</reference>